<organism evidence="1 2">
    <name type="scientific">Minwuia thermotolerans</name>
    <dbReference type="NCBI Taxonomy" id="2056226"/>
    <lineage>
        <taxon>Bacteria</taxon>
        <taxon>Pseudomonadati</taxon>
        <taxon>Pseudomonadota</taxon>
        <taxon>Alphaproteobacteria</taxon>
        <taxon>Minwuiales</taxon>
        <taxon>Minwuiaceae</taxon>
        <taxon>Minwuia</taxon>
    </lineage>
</organism>
<dbReference type="Proteomes" id="UP000229498">
    <property type="component" value="Unassembled WGS sequence"/>
</dbReference>
<keyword evidence="2" id="KW-1185">Reference proteome</keyword>
<dbReference type="OrthoDB" id="1550462at2"/>
<evidence type="ECO:0000313" key="1">
    <source>
        <dbReference type="EMBL" id="PJK27391.1"/>
    </source>
</evidence>
<dbReference type="EMBL" id="PHIG01000066">
    <property type="protein sequence ID" value="PJK27391.1"/>
    <property type="molecule type" value="Genomic_DNA"/>
</dbReference>
<accession>A0A2M9FV87</accession>
<dbReference type="RefSeq" id="WP_109795075.1">
    <property type="nucleotide sequence ID" value="NZ_PHIG01000066.1"/>
</dbReference>
<sequence length="84" mass="9224">MGAHQSSPPGIECGLDGVERRIIGWGYIDRSKIGRVLQPAYLAPDIAEAILDGRQPSELTAHWLKRMAGLPLDWAEQRKALGFA</sequence>
<comment type="caution">
    <text evidence="1">The sequence shown here is derived from an EMBL/GenBank/DDBJ whole genome shotgun (WGS) entry which is preliminary data.</text>
</comment>
<reference evidence="1 2" key="1">
    <citation type="submission" date="2017-11" db="EMBL/GenBank/DDBJ databases">
        <title>Draft genome sequence of Rhizobiales bacterium SY3-13.</title>
        <authorList>
            <person name="Sun C."/>
        </authorList>
    </citation>
    <scope>NUCLEOTIDE SEQUENCE [LARGE SCALE GENOMIC DNA]</scope>
    <source>
        <strain evidence="1 2">SY3-13</strain>
    </source>
</reference>
<protein>
    <submittedName>
        <fullName evidence="1">Uncharacterized protein</fullName>
    </submittedName>
</protein>
<name>A0A2M9FV87_9PROT</name>
<evidence type="ECO:0000313" key="2">
    <source>
        <dbReference type="Proteomes" id="UP000229498"/>
    </source>
</evidence>
<gene>
    <name evidence="1" type="ORF">CVT23_22500</name>
</gene>
<dbReference type="AlphaFoldDB" id="A0A2M9FV87"/>
<proteinExistence type="predicted"/>